<protein>
    <submittedName>
        <fullName evidence="1">Glycosyl transferase</fullName>
    </submittedName>
</protein>
<dbReference type="AlphaFoldDB" id="A0A7R7ENT8"/>
<sequence length="361" mass="42257">MKILYLAPIAFDGLKQRPQHIAEELSKNNEVWYIDPTISFMKYLIKGGEKCFSRKYDVSNNLHIIRLNGVLSPHISVQGIDHYNFTLFPEFSQIKGYVKKVDIIWVAYSGWYGLIKWVRNKIIIYDKMDDDINLTKNKLLRKYLLRIEPKLIRKADYIFVTAIKFYNEISAITDNVSLVPNAVSIEKKYIEYNGHDIKKRVFGYIGTIGHWFDIEAIRTIAEADENCEVILVGPNMLPELHISNVKYVNTISKEKIFDMISTFDVCLYTFKQDILLDTINPVKIYEYLAMNKPVLAVKSLEIDSFGTLLETYENYSELSSKCKKTFKKPFKTEKDYINFINANSWEIRVKHMLEKIEVDLY</sequence>
<dbReference type="SUPFAM" id="SSF53756">
    <property type="entry name" value="UDP-Glycosyltransferase/glycogen phosphorylase"/>
    <property type="match status" value="1"/>
</dbReference>
<reference evidence="1 2" key="1">
    <citation type="submission" date="2020-11" db="EMBL/GenBank/DDBJ databases">
        <title>Draft genome sequencing of a Lachnospiraceae strain isolated from anoxic soil subjected to BSD treatment.</title>
        <authorList>
            <person name="Uek A."/>
            <person name="Tonouchi A."/>
        </authorList>
    </citation>
    <scope>NUCLEOTIDE SEQUENCE [LARGE SCALE GENOMIC DNA]</scope>
    <source>
        <strain evidence="1 2">TB5</strain>
    </source>
</reference>
<keyword evidence="2" id="KW-1185">Reference proteome</keyword>
<gene>
    <name evidence="1" type="ORF">bsdtb5_35130</name>
</gene>
<dbReference type="GO" id="GO:0016740">
    <property type="term" value="F:transferase activity"/>
    <property type="evidence" value="ECO:0007669"/>
    <property type="project" value="UniProtKB-KW"/>
</dbReference>
<accession>A0A7R7ENT8</accession>
<dbReference type="KEGG" id="ahb:bsdtb5_35130"/>
<keyword evidence="1" id="KW-0808">Transferase</keyword>
<name>A0A7R7ENT8_9FIRM</name>
<dbReference type="EMBL" id="AP024169">
    <property type="protein sequence ID" value="BCN32218.1"/>
    <property type="molecule type" value="Genomic_DNA"/>
</dbReference>
<evidence type="ECO:0000313" key="2">
    <source>
        <dbReference type="Proteomes" id="UP000595897"/>
    </source>
</evidence>
<proteinExistence type="predicted"/>
<dbReference type="Proteomes" id="UP000595897">
    <property type="component" value="Chromosome"/>
</dbReference>
<evidence type="ECO:0000313" key="1">
    <source>
        <dbReference type="EMBL" id="BCN32218.1"/>
    </source>
</evidence>
<organism evidence="1 2">
    <name type="scientific">Anaeromicropila herbilytica</name>
    <dbReference type="NCBI Taxonomy" id="2785025"/>
    <lineage>
        <taxon>Bacteria</taxon>
        <taxon>Bacillati</taxon>
        <taxon>Bacillota</taxon>
        <taxon>Clostridia</taxon>
        <taxon>Lachnospirales</taxon>
        <taxon>Lachnospiraceae</taxon>
        <taxon>Anaeromicropila</taxon>
    </lineage>
</organism>
<dbReference type="Gene3D" id="3.40.50.2000">
    <property type="entry name" value="Glycogen Phosphorylase B"/>
    <property type="match status" value="1"/>
</dbReference>
<dbReference type="RefSeq" id="WP_271713282.1">
    <property type="nucleotide sequence ID" value="NZ_AP024169.1"/>
</dbReference>